<dbReference type="GO" id="GO:0000156">
    <property type="term" value="F:phosphorelay response regulator activity"/>
    <property type="evidence" value="ECO:0007669"/>
    <property type="project" value="InterPro"/>
</dbReference>
<keyword evidence="2" id="KW-0472">Membrane</keyword>
<geneLocation type="plasmid" evidence="4 5">
    <name>unnamed5</name>
</geneLocation>
<dbReference type="EMBL" id="CP072135">
    <property type="protein sequence ID" value="QTH73695.1"/>
    <property type="molecule type" value="Genomic_DNA"/>
</dbReference>
<accession>A0A975DL23</accession>
<dbReference type="InterPro" id="IPR012379">
    <property type="entry name" value="LytTR_MHYE"/>
</dbReference>
<feature type="domain" description="HTH LytTR-type" evidence="3">
    <location>
        <begin position="166"/>
        <end position="269"/>
    </location>
</feature>
<keyword evidence="2" id="KW-0812">Transmembrane</keyword>
<dbReference type="AlphaFoldDB" id="A0A975DL23"/>
<name>A0A975DL23_9GAMM</name>
<organism evidence="4 5">
    <name type="scientific">Pseudoalteromonas xiamenensis</name>
    <dbReference type="NCBI Taxonomy" id="882626"/>
    <lineage>
        <taxon>Bacteria</taxon>
        <taxon>Pseudomonadati</taxon>
        <taxon>Pseudomonadota</taxon>
        <taxon>Gammaproteobacteria</taxon>
        <taxon>Alteromonadales</taxon>
        <taxon>Pseudoalteromonadaceae</taxon>
        <taxon>Pseudoalteromonas</taxon>
    </lineage>
</organism>
<evidence type="ECO:0000256" key="1">
    <source>
        <dbReference type="ARBA" id="ARBA00023012"/>
    </source>
</evidence>
<keyword evidence="1" id="KW-0902">Two-component regulatory system</keyword>
<keyword evidence="5" id="KW-1185">Reference proteome</keyword>
<keyword evidence="4" id="KW-0614">Plasmid</keyword>
<dbReference type="Gene3D" id="2.40.50.1020">
    <property type="entry name" value="LytTr DNA-binding domain"/>
    <property type="match status" value="1"/>
</dbReference>
<dbReference type="Proteomes" id="UP000664904">
    <property type="component" value="Plasmid unnamed5"/>
</dbReference>
<evidence type="ECO:0000256" key="2">
    <source>
        <dbReference type="SAM" id="Phobius"/>
    </source>
</evidence>
<feature type="transmembrane region" description="Helical" evidence="2">
    <location>
        <begin position="72"/>
        <end position="101"/>
    </location>
</feature>
<dbReference type="PANTHER" id="PTHR37299">
    <property type="entry name" value="TRANSCRIPTIONAL REGULATOR-RELATED"/>
    <property type="match status" value="1"/>
</dbReference>
<dbReference type="Pfam" id="PF04397">
    <property type="entry name" value="LytTR"/>
    <property type="match status" value="1"/>
</dbReference>
<proteinExistence type="predicted"/>
<dbReference type="InterPro" id="IPR007492">
    <property type="entry name" value="LytTR_DNA-bd_dom"/>
</dbReference>
<gene>
    <name evidence="4" type="ORF">J5O05_19605</name>
</gene>
<keyword evidence="2" id="KW-1133">Transmembrane helix</keyword>
<protein>
    <submittedName>
        <fullName evidence="4">LytTR family transcriptional regulator</fullName>
    </submittedName>
</protein>
<dbReference type="PIRSF" id="PIRSF031767">
    <property type="entry name" value="MHYE_LytTR"/>
    <property type="match status" value="1"/>
</dbReference>
<dbReference type="PANTHER" id="PTHR37299:SF1">
    <property type="entry name" value="STAGE 0 SPORULATION PROTEIN A HOMOLOG"/>
    <property type="match status" value="1"/>
</dbReference>
<reference evidence="4" key="1">
    <citation type="submission" date="2021-03" db="EMBL/GenBank/DDBJ databases">
        <title>Complete Genome of Pseudoalteromonas xiamenensis STKMTI.2, a new potential marine bacterium producing anti-Vibrio compounds.</title>
        <authorList>
            <person name="Handayani D.P."/>
            <person name="Isnansetyo A."/>
            <person name="Istiqomah I."/>
            <person name="Jumina J."/>
        </authorList>
    </citation>
    <scope>NUCLEOTIDE SEQUENCE</scope>
    <source>
        <strain evidence="4">STKMTI.2</strain>
        <plasmid evidence="4">unnamed5</plasmid>
    </source>
</reference>
<feature type="transmembrane region" description="Helical" evidence="2">
    <location>
        <begin position="40"/>
        <end position="60"/>
    </location>
</feature>
<dbReference type="SMART" id="SM00850">
    <property type="entry name" value="LytTR"/>
    <property type="match status" value="1"/>
</dbReference>
<sequence length="269" mass="31262">MGLAIYLLINNSINASTQWMEFTRHGKPSISLWEPFVWEYSSALSTFCLMPLLFWLFRTFPPRFSHIRKQIVIHLVGTIIFSLGHIALMVLIRHLAYLWAGGQYDFGDWVREGWYEYRKDAWGYVSLFIVYHLVRFGFSRVKGEAVPITSEQAPDVNSVEPYPEHFLVRKLDKEFLVKVAEIEWLESSGNYVNLHSNGRVYPLRGTLSNVLQRLKAAGFSRIHRSYGVNHHAIESIQYQTSGDGEIKLKAGTHLPLSRRYKEEFKRSFS</sequence>
<evidence type="ECO:0000313" key="4">
    <source>
        <dbReference type="EMBL" id="QTH73695.1"/>
    </source>
</evidence>
<dbReference type="InterPro" id="IPR046947">
    <property type="entry name" value="LytR-like"/>
</dbReference>
<dbReference type="PROSITE" id="PS50930">
    <property type="entry name" value="HTH_LYTTR"/>
    <property type="match status" value="1"/>
</dbReference>
<evidence type="ECO:0000313" key="5">
    <source>
        <dbReference type="Proteomes" id="UP000664904"/>
    </source>
</evidence>
<evidence type="ECO:0000259" key="3">
    <source>
        <dbReference type="PROSITE" id="PS50930"/>
    </source>
</evidence>
<dbReference type="GO" id="GO:0003677">
    <property type="term" value="F:DNA binding"/>
    <property type="evidence" value="ECO:0007669"/>
    <property type="project" value="InterPro"/>
</dbReference>
<dbReference type="KEGG" id="pxi:J5O05_19605"/>